<dbReference type="AlphaFoldDB" id="A0A553SD23"/>
<reference evidence="1 2" key="1">
    <citation type="submission" date="2017-10" db="EMBL/GenBank/DDBJ databases">
        <title>FDA dAtabase for Regulatory Grade micrObial Sequences (FDA-ARGOS): Supporting development and validation of Infectious Disease Dx tests.</title>
        <authorList>
            <person name="Campos J."/>
            <person name="Goldberg B."/>
            <person name="Tallon L.J."/>
            <person name="Sadzewicz L."/>
            <person name="Sengamalay N."/>
            <person name="Ott S."/>
            <person name="Godinez A."/>
            <person name="Nagaraj S."/>
            <person name="Vyas G."/>
            <person name="Aluvathingal J."/>
            <person name="Nadendla S."/>
            <person name="Geyer C."/>
            <person name="Nandy P."/>
            <person name="Hobson J."/>
            <person name="Sichtig H."/>
        </authorList>
    </citation>
    <scope>NUCLEOTIDE SEQUENCE [LARGE SCALE GENOMIC DNA]</scope>
    <source>
        <strain evidence="1 2">FDAARGOS_185</strain>
    </source>
</reference>
<sequence>MCYLESRCSIFLIIISKWNKRFFASAKGLTLRTIHIEKGVQTINFPENSYGVSIDGKRKEGKQGYIYYQKSLIAFLPHLTNTR</sequence>
<protein>
    <submittedName>
        <fullName evidence="1">Uncharacterized protein</fullName>
    </submittedName>
</protein>
<gene>
    <name evidence="1" type="ORF">AUF17_12700</name>
</gene>
<accession>A0A553SD23</accession>
<organism evidence="1 2">
    <name type="scientific">Enterococcus avium</name>
    <name type="common">Streptococcus avium</name>
    <dbReference type="NCBI Taxonomy" id="33945"/>
    <lineage>
        <taxon>Bacteria</taxon>
        <taxon>Bacillati</taxon>
        <taxon>Bacillota</taxon>
        <taxon>Bacilli</taxon>
        <taxon>Lactobacillales</taxon>
        <taxon>Enterococcaceae</taxon>
        <taxon>Enterococcus</taxon>
    </lineage>
</organism>
<comment type="caution">
    <text evidence="1">The sequence shown here is derived from an EMBL/GenBank/DDBJ whole genome shotgun (WGS) entry which is preliminary data.</text>
</comment>
<proteinExistence type="predicted"/>
<dbReference type="EMBL" id="PDXQ01000001">
    <property type="protein sequence ID" value="TRZ34904.1"/>
    <property type="molecule type" value="Genomic_DNA"/>
</dbReference>
<name>A0A553SD23_ENTAV</name>
<dbReference type="Proteomes" id="UP000316316">
    <property type="component" value="Unassembled WGS sequence"/>
</dbReference>
<evidence type="ECO:0000313" key="1">
    <source>
        <dbReference type="EMBL" id="TRZ34904.1"/>
    </source>
</evidence>
<evidence type="ECO:0000313" key="2">
    <source>
        <dbReference type="Proteomes" id="UP000316316"/>
    </source>
</evidence>